<dbReference type="SUPFAM" id="SSF52833">
    <property type="entry name" value="Thioredoxin-like"/>
    <property type="match status" value="1"/>
</dbReference>
<dbReference type="Proteomes" id="UP000786811">
    <property type="component" value="Unassembled WGS sequence"/>
</dbReference>
<dbReference type="CDD" id="cd02987">
    <property type="entry name" value="Phd_like_Phd"/>
    <property type="match status" value="1"/>
</dbReference>
<dbReference type="PANTHER" id="PTHR46052">
    <property type="entry name" value="PHOSDUCIN-LIKE PROTEIN"/>
    <property type="match status" value="1"/>
</dbReference>
<dbReference type="Pfam" id="PF02114">
    <property type="entry name" value="Phosducin"/>
    <property type="match status" value="1"/>
</dbReference>
<dbReference type="InterPro" id="IPR001200">
    <property type="entry name" value="Phosducin"/>
</dbReference>
<dbReference type="InterPro" id="IPR024253">
    <property type="entry name" value="Phosducin_thioredoxin-like_dom"/>
</dbReference>
<keyword evidence="2" id="KW-0597">Phosphoprotein</keyword>
<organism evidence="5 6">
    <name type="scientific">Cotesia congregata</name>
    <name type="common">Parasitoid wasp</name>
    <name type="synonym">Apanteles congregatus</name>
    <dbReference type="NCBI Taxonomy" id="51543"/>
    <lineage>
        <taxon>Eukaryota</taxon>
        <taxon>Metazoa</taxon>
        <taxon>Ecdysozoa</taxon>
        <taxon>Arthropoda</taxon>
        <taxon>Hexapoda</taxon>
        <taxon>Insecta</taxon>
        <taxon>Pterygota</taxon>
        <taxon>Neoptera</taxon>
        <taxon>Endopterygota</taxon>
        <taxon>Hymenoptera</taxon>
        <taxon>Apocrita</taxon>
        <taxon>Ichneumonoidea</taxon>
        <taxon>Braconidae</taxon>
        <taxon>Microgastrinae</taxon>
        <taxon>Cotesia</taxon>
    </lineage>
</organism>
<dbReference type="PRINTS" id="PR00677">
    <property type="entry name" value="PHOSDUCIN"/>
</dbReference>
<sequence length="283" mass="31845">MATLEDKILGEKLEYYCSSSEDEEKDSGDSDSEESKSELKGSVQSEEIPSSSYDEWNGTSSNTGPKGVLKDWQRFKQLESEKRADQERERLQLIKKLSITCRSALDDEKEKLSETDPELAELLEDDFLLEYQKQRMKEMLVKANKFQFGTLINLSSADEFLDAIDKEDKSVTVVVHIYERNIPACEAMNGSLITLAQEYTNIKFCKILGSTAGLSKHFKKRGVPALLVYKNGQVIGNFVNVSDTLGTDFYASDVENFLLENGIIVDKNNISKIIADSINDDSE</sequence>
<evidence type="ECO:0000256" key="1">
    <source>
        <dbReference type="ARBA" id="ARBA00009686"/>
    </source>
</evidence>
<evidence type="ECO:0000256" key="2">
    <source>
        <dbReference type="ARBA" id="ARBA00022553"/>
    </source>
</evidence>
<dbReference type="Gene3D" id="1.10.168.10">
    <property type="entry name" value="Phosducin, domain 2"/>
    <property type="match status" value="1"/>
</dbReference>
<dbReference type="Gene3D" id="3.40.30.10">
    <property type="entry name" value="Glutaredoxin"/>
    <property type="match status" value="1"/>
</dbReference>
<dbReference type="InterPro" id="IPR036249">
    <property type="entry name" value="Thioredoxin-like_sf"/>
</dbReference>
<dbReference type="GO" id="GO:0008277">
    <property type="term" value="P:regulation of G protein-coupled receptor signaling pathway"/>
    <property type="evidence" value="ECO:0007669"/>
    <property type="project" value="InterPro"/>
</dbReference>
<proteinExistence type="inferred from homology"/>
<name>A0A8J2HI68_COTCN</name>
<comment type="caution">
    <text evidence="5">The sequence shown here is derived from an EMBL/GenBank/DDBJ whole genome shotgun (WGS) entry which is preliminary data.</text>
</comment>
<accession>A0A8J2HI68</accession>
<evidence type="ECO:0000259" key="4">
    <source>
        <dbReference type="Pfam" id="PF02114"/>
    </source>
</evidence>
<evidence type="ECO:0000313" key="6">
    <source>
        <dbReference type="Proteomes" id="UP000786811"/>
    </source>
</evidence>
<dbReference type="EMBL" id="CAJNRD030001121">
    <property type="protein sequence ID" value="CAG5096491.1"/>
    <property type="molecule type" value="Genomic_DNA"/>
</dbReference>
<dbReference type="AlphaFoldDB" id="A0A8J2HI68"/>
<gene>
    <name evidence="5" type="ORF">HICCMSTLAB_LOCUS8236</name>
</gene>
<feature type="compositionally biased region" description="Acidic residues" evidence="3">
    <location>
        <begin position="20"/>
        <end position="32"/>
    </location>
</feature>
<reference evidence="5" key="1">
    <citation type="submission" date="2021-04" db="EMBL/GenBank/DDBJ databases">
        <authorList>
            <person name="Chebbi M.A.C M."/>
        </authorList>
    </citation>
    <scope>NUCLEOTIDE SEQUENCE</scope>
</reference>
<evidence type="ECO:0000313" key="5">
    <source>
        <dbReference type="EMBL" id="CAG5096491.1"/>
    </source>
</evidence>
<comment type="similarity">
    <text evidence="1">Belongs to the phosducin family.</text>
</comment>
<feature type="domain" description="Phosducin" evidence="4">
    <location>
        <begin position="49"/>
        <end position="268"/>
    </location>
</feature>
<evidence type="ECO:0000256" key="3">
    <source>
        <dbReference type="SAM" id="MobiDB-lite"/>
    </source>
</evidence>
<feature type="region of interest" description="Disordered" evidence="3">
    <location>
        <begin position="15"/>
        <end position="68"/>
    </location>
</feature>
<protein>
    <submittedName>
        <fullName evidence="5">Similar to CG7650: Phosducin-like protein (Drosophila melanogaster)</fullName>
    </submittedName>
</protein>
<feature type="compositionally biased region" description="Polar residues" evidence="3">
    <location>
        <begin position="43"/>
        <end position="64"/>
    </location>
</feature>
<dbReference type="PANTHER" id="PTHR46052:SF1">
    <property type="entry name" value="PHOSDUCIN-LIKE PROTEIN"/>
    <property type="match status" value="1"/>
</dbReference>
<dbReference type="InterPro" id="IPR023196">
    <property type="entry name" value="Phosducin_N_dom_sf"/>
</dbReference>
<keyword evidence="6" id="KW-1185">Reference proteome</keyword>
<dbReference type="InterPro" id="IPR051499">
    <property type="entry name" value="Phosducin-like_reg"/>
</dbReference>
<dbReference type="OrthoDB" id="70588at2759"/>